<keyword evidence="9 17" id="KW-0732">Signal</keyword>
<dbReference type="PROSITE" id="PS52012">
    <property type="entry name" value="CFEM"/>
    <property type="match status" value="1"/>
</dbReference>
<evidence type="ECO:0000256" key="4">
    <source>
        <dbReference type="ARBA" id="ARBA00022475"/>
    </source>
</evidence>
<dbReference type="KEGG" id="clus:A9F13_01g00121"/>
<dbReference type="InterPro" id="IPR051735">
    <property type="entry name" value="CFEM_domain"/>
</dbReference>
<evidence type="ECO:0000256" key="12">
    <source>
        <dbReference type="ARBA" id="ARBA00023157"/>
    </source>
</evidence>
<keyword evidence="7" id="KW-0336">GPI-anchor</keyword>
<evidence type="ECO:0000256" key="9">
    <source>
        <dbReference type="ARBA" id="ARBA00022729"/>
    </source>
</evidence>
<evidence type="ECO:0000256" key="16">
    <source>
        <dbReference type="SAM" id="MobiDB-lite"/>
    </source>
</evidence>
<evidence type="ECO:0000256" key="17">
    <source>
        <dbReference type="SAM" id="SignalP"/>
    </source>
</evidence>
<feature type="disulfide bond" evidence="15">
    <location>
        <begin position="68"/>
        <end position="101"/>
    </location>
</feature>
<dbReference type="Proteomes" id="UP000195602">
    <property type="component" value="Unassembled WGS sequence"/>
</dbReference>
<accession>A0AA91T3U6</accession>
<evidence type="ECO:0000256" key="13">
    <source>
        <dbReference type="ARBA" id="ARBA00023180"/>
    </source>
</evidence>
<dbReference type="GO" id="GO:0005886">
    <property type="term" value="C:plasma membrane"/>
    <property type="evidence" value="ECO:0007669"/>
    <property type="project" value="UniProtKB-SubCell"/>
</dbReference>
<keyword evidence="8 15" id="KW-0479">Metal-binding</keyword>
<dbReference type="InterPro" id="IPR008427">
    <property type="entry name" value="Extracellular_membr_CFEM_dom"/>
</dbReference>
<feature type="disulfide bond" evidence="15">
    <location>
        <begin position="49"/>
        <end position="80"/>
    </location>
</feature>
<dbReference type="GO" id="GO:0098552">
    <property type="term" value="C:side of membrane"/>
    <property type="evidence" value="ECO:0007669"/>
    <property type="project" value="UniProtKB-KW"/>
</dbReference>
<dbReference type="GO" id="GO:0005576">
    <property type="term" value="C:extracellular region"/>
    <property type="evidence" value="ECO:0007669"/>
    <property type="project" value="UniProtKB-SubCell"/>
</dbReference>
<evidence type="ECO:0000256" key="14">
    <source>
        <dbReference type="ARBA" id="ARBA00023288"/>
    </source>
</evidence>
<feature type="disulfide bond" evidence="15">
    <location>
        <begin position="59"/>
        <end position="66"/>
    </location>
</feature>
<dbReference type="PANTHER" id="PTHR37928">
    <property type="entry name" value="CFEM DOMAIN PROTEIN (AFU_ORTHOLOGUE AFUA_6G14090)"/>
    <property type="match status" value="1"/>
</dbReference>
<feature type="domain" description="CFEM" evidence="18">
    <location>
        <begin position="17"/>
        <end position="126"/>
    </location>
</feature>
<keyword evidence="14" id="KW-0449">Lipoprotein</keyword>
<reference evidence="19 20" key="1">
    <citation type="submission" date="2017-04" db="EMBL/GenBank/DDBJ databases">
        <title>Draft genome of the yeast Clavispora lusitaniae type strain CBS 6936.</title>
        <authorList>
            <person name="Durrens P."/>
            <person name="Klopp C."/>
            <person name="Biteau N."/>
            <person name="Fitton-Ouhabi V."/>
            <person name="Dementhon K."/>
            <person name="Accoceberry I."/>
            <person name="Sherman D.J."/>
            <person name="Noel T."/>
        </authorList>
    </citation>
    <scope>NUCLEOTIDE SEQUENCE [LARGE SCALE GENOMIC DNA]</scope>
    <source>
        <strain evidence="19 20">CBS 6936</strain>
    </source>
</reference>
<dbReference type="AlphaFoldDB" id="A0AA91T3U6"/>
<evidence type="ECO:0000256" key="7">
    <source>
        <dbReference type="ARBA" id="ARBA00022622"/>
    </source>
</evidence>
<keyword evidence="12 15" id="KW-1015">Disulfide bond</keyword>
<name>A0AA91T3U6_CLALS</name>
<keyword evidence="13" id="KW-0325">Glycoprotein</keyword>
<keyword evidence="11" id="KW-0472">Membrane</keyword>
<dbReference type="PANTHER" id="PTHR37928:SF1">
    <property type="entry name" value="CFEM DOMAIN PROTEIN (AFU_ORTHOLOGUE AFUA_6G14090)"/>
    <property type="match status" value="1"/>
</dbReference>
<evidence type="ECO:0000313" key="20">
    <source>
        <dbReference type="Proteomes" id="UP000195602"/>
    </source>
</evidence>
<evidence type="ECO:0000256" key="1">
    <source>
        <dbReference type="ARBA" id="ARBA00004609"/>
    </source>
</evidence>
<keyword evidence="4" id="KW-1003">Cell membrane</keyword>
<evidence type="ECO:0000256" key="15">
    <source>
        <dbReference type="PROSITE-ProRule" id="PRU01356"/>
    </source>
</evidence>
<comment type="subcellular location">
    <subcellularLocation>
        <location evidence="1">Cell membrane</location>
        <topology evidence="1">Lipid-anchor</topology>
        <topology evidence="1">GPI-anchor</topology>
    </subcellularLocation>
    <subcellularLocation>
        <location evidence="2">Secreted</location>
    </subcellularLocation>
</comment>
<keyword evidence="10 15" id="KW-0408">Iron</keyword>
<gene>
    <name evidence="19" type="ORF">A9F13_01g00121</name>
</gene>
<dbReference type="Pfam" id="PF05730">
    <property type="entry name" value="CFEM"/>
    <property type="match status" value="1"/>
</dbReference>
<feature type="disulfide bond" evidence="15">
    <location>
        <begin position="45"/>
        <end position="85"/>
    </location>
</feature>
<dbReference type="SMART" id="SM00747">
    <property type="entry name" value="CFEM"/>
    <property type="match status" value="1"/>
</dbReference>
<evidence type="ECO:0000256" key="5">
    <source>
        <dbReference type="ARBA" id="ARBA00022525"/>
    </source>
</evidence>
<feature type="compositionally biased region" description="Low complexity" evidence="16">
    <location>
        <begin position="167"/>
        <end position="190"/>
    </location>
</feature>
<sequence length="210" mass="21538">MNAVFLFFIFATSAFASQWDTYPQVPKTASVNGFSDPIKSKLPSCASECADFSTKNTPCPYWDTGCLCVMPQWSGQVAACIAKSCSGEDVASATSLAYSLCSSVGANVWMMPGSLSTSLSEAAKGAVVASATATSEGDSSATSADVSSATETGSASQDSAKSESESKSSTTSENSSSASETSSTSSQNGSLQRTTSSVFLFLVTFVSTLF</sequence>
<evidence type="ECO:0000313" key="19">
    <source>
        <dbReference type="EMBL" id="OVF10622.1"/>
    </source>
</evidence>
<evidence type="ECO:0000256" key="2">
    <source>
        <dbReference type="ARBA" id="ARBA00004613"/>
    </source>
</evidence>
<evidence type="ECO:0000256" key="6">
    <source>
        <dbReference type="ARBA" id="ARBA00022617"/>
    </source>
</evidence>
<dbReference type="EMBL" id="LYUB02000001">
    <property type="protein sequence ID" value="OVF10622.1"/>
    <property type="molecule type" value="Genomic_DNA"/>
</dbReference>
<comment type="caution">
    <text evidence="19">The sequence shown here is derived from an EMBL/GenBank/DDBJ whole genome shotgun (WGS) entry which is preliminary data.</text>
</comment>
<evidence type="ECO:0000259" key="18">
    <source>
        <dbReference type="PROSITE" id="PS52012"/>
    </source>
</evidence>
<feature type="compositionally biased region" description="Low complexity" evidence="16">
    <location>
        <begin position="137"/>
        <end position="159"/>
    </location>
</feature>
<feature type="binding site" description="axial binding residue" evidence="15">
    <location>
        <position position="63"/>
    </location>
    <ligand>
        <name>heme</name>
        <dbReference type="ChEBI" id="CHEBI:30413"/>
    </ligand>
    <ligandPart>
        <name>Fe</name>
        <dbReference type="ChEBI" id="CHEBI:18248"/>
    </ligandPart>
</feature>
<evidence type="ECO:0000256" key="11">
    <source>
        <dbReference type="ARBA" id="ARBA00023136"/>
    </source>
</evidence>
<evidence type="ECO:0000256" key="3">
    <source>
        <dbReference type="ARBA" id="ARBA00010031"/>
    </source>
</evidence>
<dbReference type="GO" id="GO:0046872">
    <property type="term" value="F:metal ion binding"/>
    <property type="evidence" value="ECO:0007669"/>
    <property type="project" value="UniProtKB-UniRule"/>
</dbReference>
<feature type="chain" id="PRO_5041698998" evidence="17">
    <location>
        <begin position="17"/>
        <end position="210"/>
    </location>
</feature>
<feature type="region of interest" description="Disordered" evidence="16">
    <location>
        <begin position="137"/>
        <end position="190"/>
    </location>
</feature>
<protein>
    <submittedName>
        <fullName evidence="19">GPI-anchored protein</fullName>
    </submittedName>
</protein>
<keyword evidence="5" id="KW-0964">Secreted</keyword>
<evidence type="ECO:0000256" key="10">
    <source>
        <dbReference type="ARBA" id="ARBA00023004"/>
    </source>
</evidence>
<feature type="signal peptide" evidence="17">
    <location>
        <begin position="1"/>
        <end position="16"/>
    </location>
</feature>
<proteinExistence type="inferred from homology"/>
<comment type="similarity">
    <text evidence="3">Belongs to the RBT5 family.</text>
</comment>
<keyword evidence="6 15" id="KW-0349">Heme</keyword>
<organism evidence="19 20">
    <name type="scientific">Clavispora lusitaniae</name>
    <name type="common">Candida lusitaniae</name>
    <dbReference type="NCBI Taxonomy" id="36911"/>
    <lineage>
        <taxon>Eukaryota</taxon>
        <taxon>Fungi</taxon>
        <taxon>Dikarya</taxon>
        <taxon>Ascomycota</taxon>
        <taxon>Saccharomycotina</taxon>
        <taxon>Pichiomycetes</taxon>
        <taxon>Metschnikowiaceae</taxon>
        <taxon>Clavispora</taxon>
    </lineage>
</organism>
<evidence type="ECO:0000256" key="8">
    <source>
        <dbReference type="ARBA" id="ARBA00022723"/>
    </source>
</evidence>